<dbReference type="Proteomes" id="UP000799444">
    <property type="component" value="Unassembled WGS sequence"/>
</dbReference>
<evidence type="ECO:0000313" key="2">
    <source>
        <dbReference type="EMBL" id="KAF2734473.1"/>
    </source>
</evidence>
<feature type="compositionally biased region" description="Basic residues" evidence="1">
    <location>
        <begin position="415"/>
        <end position="425"/>
    </location>
</feature>
<comment type="caution">
    <text evidence="2">The sequence shown here is derived from an EMBL/GenBank/DDBJ whole genome shotgun (WGS) entry which is preliminary data.</text>
</comment>
<reference evidence="2" key="1">
    <citation type="journal article" date="2020" name="Stud. Mycol.">
        <title>101 Dothideomycetes genomes: a test case for predicting lifestyles and emergence of pathogens.</title>
        <authorList>
            <person name="Haridas S."/>
            <person name="Albert R."/>
            <person name="Binder M."/>
            <person name="Bloem J."/>
            <person name="Labutti K."/>
            <person name="Salamov A."/>
            <person name="Andreopoulos B."/>
            <person name="Baker S."/>
            <person name="Barry K."/>
            <person name="Bills G."/>
            <person name="Bluhm B."/>
            <person name="Cannon C."/>
            <person name="Castanera R."/>
            <person name="Culley D."/>
            <person name="Daum C."/>
            <person name="Ezra D."/>
            <person name="Gonzalez J."/>
            <person name="Henrissat B."/>
            <person name="Kuo A."/>
            <person name="Liang C."/>
            <person name="Lipzen A."/>
            <person name="Lutzoni F."/>
            <person name="Magnuson J."/>
            <person name="Mondo S."/>
            <person name="Nolan M."/>
            <person name="Ohm R."/>
            <person name="Pangilinan J."/>
            <person name="Park H.-J."/>
            <person name="Ramirez L."/>
            <person name="Alfaro M."/>
            <person name="Sun H."/>
            <person name="Tritt A."/>
            <person name="Yoshinaga Y."/>
            <person name="Zwiers L.-H."/>
            <person name="Turgeon B."/>
            <person name="Goodwin S."/>
            <person name="Spatafora J."/>
            <person name="Crous P."/>
            <person name="Grigoriev I."/>
        </authorList>
    </citation>
    <scope>NUCLEOTIDE SEQUENCE</scope>
    <source>
        <strain evidence="2">CBS 125425</strain>
    </source>
</reference>
<evidence type="ECO:0000256" key="1">
    <source>
        <dbReference type="SAM" id="MobiDB-lite"/>
    </source>
</evidence>
<gene>
    <name evidence="2" type="ORF">EJ04DRAFT_466552</name>
</gene>
<protein>
    <recommendedName>
        <fullName evidence="4">DNA (cytosine-5)-methyltransferase 1 replication foci domain-containing protein</fullName>
    </recommendedName>
</protein>
<dbReference type="EMBL" id="ML996147">
    <property type="protein sequence ID" value="KAF2734473.1"/>
    <property type="molecule type" value="Genomic_DNA"/>
</dbReference>
<dbReference type="AlphaFoldDB" id="A0A9P4V2S6"/>
<feature type="compositionally biased region" description="Basic and acidic residues" evidence="1">
    <location>
        <begin position="247"/>
        <end position="260"/>
    </location>
</feature>
<evidence type="ECO:0000313" key="3">
    <source>
        <dbReference type="Proteomes" id="UP000799444"/>
    </source>
</evidence>
<keyword evidence="3" id="KW-1185">Reference proteome</keyword>
<proteinExistence type="predicted"/>
<feature type="region of interest" description="Disordered" evidence="1">
    <location>
        <begin position="361"/>
        <end position="497"/>
    </location>
</feature>
<accession>A0A9P4V2S6</accession>
<feature type="compositionally biased region" description="Basic and acidic residues" evidence="1">
    <location>
        <begin position="361"/>
        <end position="375"/>
    </location>
</feature>
<dbReference type="OrthoDB" id="5382953at2759"/>
<name>A0A9P4V2S6_9PLEO</name>
<feature type="region of interest" description="Disordered" evidence="1">
    <location>
        <begin position="222"/>
        <end position="260"/>
    </location>
</feature>
<sequence>MPVNESQVLKPINPTITNSDDYEIFSLRDARVVHSGNGKLANLLDAYADKPLRVEGKLGPPDKSQQRCLLKKPFKPVDLEITNVMRYSYGQTPDGDVVIWALGKAGWFELEPSRAYNNLYKDMVEAVQILYFITDIYNEPRKRGGGPTAQLIFQEYAEDERFECDGSEEAMKIFYKHRQTFFMWFLTQASGIAWSNTPICQHFKRQFPKEFEAAKARVEGKAKLPRATTSDAPATGIKKSTARGQRKQKEESANVAPPKDDNWWEATAMFDFMQKAMNHRAMRVGHVTIAKVSELMCKRYEIEDVETAKSAILVHADNLLYLMDRPRRKKVQDFANEPIHHELSEGHGLSAAEVRRAQAVELRPRKDHATLKAEASEDSDSESSVATPQRRPRSGKGRLSLLRPRSSKYSGKGKSSTKGKGKARGKQPLPEVSGSDENEEGSSAGSDSQIDTPTQAFSPKRKYTQGVDDVVPRKRAATSSPDPDSPPTTPEEEDDESIQLLPLRWRNGNATAKSSSTLLPPLISTSLPPLTANGPKDSWVCNFDGCNHKTYGASTELGQNIIKEHLEDHERGRANEIGLLMREEKQLRLPVNHLIKRIREMAELQQPLFPAMNGGSSAQLTPIERSE</sequence>
<organism evidence="2 3">
    <name type="scientific">Polyplosphaeria fusca</name>
    <dbReference type="NCBI Taxonomy" id="682080"/>
    <lineage>
        <taxon>Eukaryota</taxon>
        <taxon>Fungi</taxon>
        <taxon>Dikarya</taxon>
        <taxon>Ascomycota</taxon>
        <taxon>Pezizomycotina</taxon>
        <taxon>Dothideomycetes</taxon>
        <taxon>Pleosporomycetidae</taxon>
        <taxon>Pleosporales</taxon>
        <taxon>Tetraplosphaeriaceae</taxon>
        <taxon>Polyplosphaeria</taxon>
    </lineage>
</organism>
<feature type="compositionally biased region" description="Polar residues" evidence="1">
    <location>
        <begin position="441"/>
        <end position="457"/>
    </location>
</feature>
<evidence type="ECO:0008006" key="4">
    <source>
        <dbReference type="Google" id="ProtNLM"/>
    </source>
</evidence>